<evidence type="ECO:0000256" key="3">
    <source>
        <dbReference type="ARBA" id="ARBA00022448"/>
    </source>
</evidence>
<comment type="similarity">
    <text evidence="2">Belongs to the PBP/GOBP family.</text>
</comment>
<keyword evidence="4" id="KW-0964">Secreted</keyword>
<dbReference type="InterPro" id="IPR052295">
    <property type="entry name" value="Odorant-binding_protein"/>
</dbReference>
<dbReference type="PANTHER" id="PTHR21066:SF9">
    <property type="entry name" value="ODORANT-BINDING PROTEIN 59A"/>
    <property type="match status" value="1"/>
</dbReference>
<gene>
    <name evidence="6" type="ORF">PVAND_000213</name>
</gene>
<evidence type="ECO:0000313" key="6">
    <source>
        <dbReference type="EMBL" id="KAG5669923.1"/>
    </source>
</evidence>
<sequence length="185" mass="21426">MKVILIAFFFVFNFVFAQDEKCKEALNNSLKMEQCCKMPHMIEESDILETAKKLEKKYQNNPGLMACMLNQELLKKIGLENLDREPCKNFAMKVTKEPWTTIVINAEETCNKKLSKYIQLIQPIYNVTSDQCDLKYGAFVNCIHITIFGKCPTESFTASPKCDNSKYVVNECEDDEVFLKYLNQQ</sequence>
<comment type="caution">
    <text evidence="6">The sequence shown here is derived from an EMBL/GenBank/DDBJ whole genome shotgun (WGS) entry which is preliminary data.</text>
</comment>
<evidence type="ECO:0000256" key="5">
    <source>
        <dbReference type="SAM" id="SignalP"/>
    </source>
</evidence>
<dbReference type="GO" id="GO:0005576">
    <property type="term" value="C:extracellular region"/>
    <property type="evidence" value="ECO:0007669"/>
    <property type="project" value="UniProtKB-SubCell"/>
</dbReference>
<dbReference type="AlphaFoldDB" id="A0A9J6BK77"/>
<dbReference type="Proteomes" id="UP001107558">
    <property type="component" value="Chromosome 3"/>
</dbReference>
<proteinExistence type="inferred from homology"/>
<feature type="chain" id="PRO_5039928485" evidence="5">
    <location>
        <begin position="18"/>
        <end position="185"/>
    </location>
</feature>
<dbReference type="PANTHER" id="PTHR21066">
    <property type="entry name" value="ODORANT-BINDING PROTEIN 59A-RELATED"/>
    <property type="match status" value="1"/>
</dbReference>
<keyword evidence="5" id="KW-0732">Signal</keyword>
<protein>
    <submittedName>
        <fullName evidence="6">Uncharacterized protein</fullName>
    </submittedName>
</protein>
<dbReference type="OrthoDB" id="7735119at2759"/>
<evidence type="ECO:0000256" key="2">
    <source>
        <dbReference type="ARBA" id="ARBA00008098"/>
    </source>
</evidence>
<dbReference type="Gene3D" id="1.10.238.270">
    <property type="match status" value="1"/>
</dbReference>
<keyword evidence="7" id="KW-1185">Reference proteome</keyword>
<accession>A0A9J6BK77</accession>
<keyword evidence="3" id="KW-0813">Transport</keyword>
<evidence type="ECO:0000256" key="4">
    <source>
        <dbReference type="ARBA" id="ARBA00022525"/>
    </source>
</evidence>
<name>A0A9J6BK77_POLVA</name>
<dbReference type="EMBL" id="JADBJN010000003">
    <property type="protein sequence ID" value="KAG5669923.1"/>
    <property type="molecule type" value="Genomic_DNA"/>
</dbReference>
<comment type="subcellular location">
    <subcellularLocation>
        <location evidence="1">Secreted</location>
    </subcellularLocation>
</comment>
<evidence type="ECO:0000313" key="7">
    <source>
        <dbReference type="Proteomes" id="UP001107558"/>
    </source>
</evidence>
<feature type="signal peptide" evidence="5">
    <location>
        <begin position="1"/>
        <end position="17"/>
    </location>
</feature>
<organism evidence="6 7">
    <name type="scientific">Polypedilum vanderplanki</name>
    <name type="common">Sleeping chironomid midge</name>
    <dbReference type="NCBI Taxonomy" id="319348"/>
    <lineage>
        <taxon>Eukaryota</taxon>
        <taxon>Metazoa</taxon>
        <taxon>Ecdysozoa</taxon>
        <taxon>Arthropoda</taxon>
        <taxon>Hexapoda</taxon>
        <taxon>Insecta</taxon>
        <taxon>Pterygota</taxon>
        <taxon>Neoptera</taxon>
        <taxon>Endopterygota</taxon>
        <taxon>Diptera</taxon>
        <taxon>Nematocera</taxon>
        <taxon>Chironomoidea</taxon>
        <taxon>Chironomidae</taxon>
        <taxon>Chironominae</taxon>
        <taxon>Polypedilum</taxon>
        <taxon>Polypedilum</taxon>
    </lineage>
</organism>
<evidence type="ECO:0000256" key="1">
    <source>
        <dbReference type="ARBA" id="ARBA00004613"/>
    </source>
</evidence>
<reference evidence="6" key="1">
    <citation type="submission" date="2021-03" db="EMBL/GenBank/DDBJ databases">
        <title>Chromosome level genome of the anhydrobiotic midge Polypedilum vanderplanki.</title>
        <authorList>
            <person name="Yoshida Y."/>
            <person name="Kikawada T."/>
            <person name="Gusev O."/>
        </authorList>
    </citation>
    <scope>NUCLEOTIDE SEQUENCE</scope>
    <source>
        <strain evidence="6">NIAS01</strain>
        <tissue evidence="6">Whole body or cell culture</tissue>
    </source>
</reference>